<dbReference type="GeneID" id="5717181"/>
<feature type="transmembrane region" description="Helical" evidence="8">
    <location>
        <begin position="214"/>
        <end position="237"/>
    </location>
</feature>
<dbReference type="Pfam" id="PF25474">
    <property type="entry name" value="TPR_TmcB"/>
    <property type="match status" value="1"/>
</dbReference>
<keyword evidence="3" id="KW-0808">Transferase</keyword>
<proteinExistence type="predicted"/>
<feature type="transmembrane region" description="Helical" evidence="8">
    <location>
        <begin position="1624"/>
        <end position="1645"/>
    </location>
</feature>
<keyword evidence="1" id="KW-0600">Photoreceptor protein</keyword>
<feature type="transmembrane region" description="Helical" evidence="8">
    <location>
        <begin position="314"/>
        <end position="331"/>
    </location>
</feature>
<evidence type="ECO:0000313" key="10">
    <source>
        <dbReference type="EMBL" id="PNW70152.1"/>
    </source>
</evidence>
<dbReference type="KEGG" id="cre:CHLRE_17g708000v5"/>
<dbReference type="PROSITE" id="PS50112">
    <property type="entry name" value="PAS"/>
    <property type="match status" value="2"/>
</dbReference>
<keyword evidence="6" id="KW-0067">ATP-binding</keyword>
<dbReference type="EMBL" id="CM008978">
    <property type="protein sequence ID" value="PNW70152.1"/>
    <property type="molecule type" value="Genomic_DNA"/>
</dbReference>
<keyword evidence="11" id="KW-1185">Reference proteome</keyword>
<feature type="compositionally biased region" description="Acidic residues" evidence="7">
    <location>
        <begin position="1682"/>
        <end position="1695"/>
    </location>
</feature>
<dbReference type="GO" id="GO:0016301">
    <property type="term" value="F:kinase activity"/>
    <property type="evidence" value="ECO:0007669"/>
    <property type="project" value="UniProtKB-KW"/>
</dbReference>
<evidence type="ECO:0000256" key="6">
    <source>
        <dbReference type="ARBA" id="ARBA00022840"/>
    </source>
</evidence>
<gene>
    <name evidence="10" type="ORF">CHLRE_17g708000v5</name>
</gene>
<keyword evidence="4" id="KW-0547">Nucleotide-binding</keyword>
<feature type="compositionally biased region" description="Gly residues" evidence="7">
    <location>
        <begin position="1342"/>
        <end position="1353"/>
    </location>
</feature>
<dbReference type="STRING" id="3055.A0A2K3CPE2"/>
<keyword evidence="1" id="KW-0157">Chromophore</keyword>
<evidence type="ECO:0000256" key="1">
    <source>
        <dbReference type="ARBA" id="ARBA00022543"/>
    </source>
</evidence>
<dbReference type="NCBIfam" id="TIGR00229">
    <property type="entry name" value="sensory_box"/>
    <property type="match status" value="2"/>
</dbReference>
<feature type="transmembrane region" description="Helical" evidence="8">
    <location>
        <begin position="1419"/>
        <end position="1440"/>
    </location>
</feature>
<feature type="transmembrane region" description="Helical" evidence="8">
    <location>
        <begin position="2001"/>
        <end position="2022"/>
    </location>
</feature>
<dbReference type="ExpressionAtlas" id="A0A2K3CPE2">
    <property type="expression patterns" value="baseline and differential"/>
</dbReference>
<dbReference type="SMART" id="SM00091">
    <property type="entry name" value="PAS"/>
    <property type="match status" value="3"/>
</dbReference>
<evidence type="ECO:0000256" key="8">
    <source>
        <dbReference type="SAM" id="Phobius"/>
    </source>
</evidence>
<keyword evidence="8" id="KW-0472">Membrane</keyword>
<dbReference type="Gramene" id="PNW70152">
    <property type="protein sequence ID" value="PNW70152"/>
    <property type="gene ID" value="CHLRE_17g708000v5"/>
</dbReference>
<dbReference type="InterPro" id="IPR057352">
    <property type="entry name" value="TPR_TmcB/C"/>
</dbReference>
<dbReference type="Proteomes" id="UP000006906">
    <property type="component" value="Chromosome 17"/>
</dbReference>
<dbReference type="PANTHER" id="PTHR31600">
    <property type="entry name" value="TINY MACROCYSTS PROTEIN B-RELATED"/>
    <property type="match status" value="1"/>
</dbReference>
<dbReference type="GO" id="GO:0005524">
    <property type="term" value="F:ATP binding"/>
    <property type="evidence" value="ECO:0007669"/>
    <property type="project" value="UniProtKB-KW"/>
</dbReference>
<feature type="transmembrane region" description="Helical" evidence="8">
    <location>
        <begin position="269"/>
        <end position="294"/>
    </location>
</feature>
<dbReference type="InterPro" id="IPR035965">
    <property type="entry name" value="PAS-like_dom_sf"/>
</dbReference>
<feature type="region of interest" description="Disordered" evidence="7">
    <location>
        <begin position="1222"/>
        <end position="1373"/>
    </location>
</feature>
<keyword evidence="8" id="KW-0812">Transmembrane</keyword>
<feature type="compositionally biased region" description="Basic and acidic residues" evidence="7">
    <location>
        <begin position="2060"/>
        <end position="2082"/>
    </location>
</feature>
<keyword evidence="2" id="KW-0716">Sensory transduction</keyword>
<evidence type="ECO:0000256" key="3">
    <source>
        <dbReference type="ARBA" id="ARBA00022679"/>
    </source>
</evidence>
<dbReference type="InParanoid" id="A0A2K3CPE2"/>
<feature type="compositionally biased region" description="Basic and acidic residues" evidence="7">
    <location>
        <begin position="1274"/>
        <end position="1287"/>
    </location>
</feature>
<feature type="compositionally biased region" description="Basic and acidic residues" evidence="7">
    <location>
        <begin position="1328"/>
        <end position="1339"/>
    </location>
</feature>
<evidence type="ECO:0000256" key="4">
    <source>
        <dbReference type="ARBA" id="ARBA00022741"/>
    </source>
</evidence>
<feature type="transmembrane region" description="Helical" evidence="8">
    <location>
        <begin position="164"/>
        <end position="185"/>
    </location>
</feature>
<dbReference type="SUPFAM" id="SSF55785">
    <property type="entry name" value="PYP-like sensor domain (PAS domain)"/>
    <property type="match status" value="1"/>
</dbReference>
<keyword evidence="8" id="KW-1133">Transmembrane helix</keyword>
<organism evidence="10 11">
    <name type="scientific">Chlamydomonas reinhardtii</name>
    <name type="common">Chlamydomonas smithii</name>
    <dbReference type="NCBI Taxonomy" id="3055"/>
    <lineage>
        <taxon>Eukaryota</taxon>
        <taxon>Viridiplantae</taxon>
        <taxon>Chlorophyta</taxon>
        <taxon>core chlorophytes</taxon>
        <taxon>Chlorophyceae</taxon>
        <taxon>CS clade</taxon>
        <taxon>Chlamydomonadales</taxon>
        <taxon>Chlamydomonadaceae</taxon>
        <taxon>Chlamydomonas</taxon>
    </lineage>
</organism>
<feature type="transmembrane region" description="Helical" evidence="8">
    <location>
        <begin position="1657"/>
        <end position="1675"/>
    </location>
</feature>
<feature type="transmembrane region" description="Helical" evidence="8">
    <location>
        <begin position="72"/>
        <end position="92"/>
    </location>
</feature>
<keyword evidence="1" id="KW-0675">Receptor</keyword>
<dbReference type="RefSeq" id="XP_001691551.2">
    <property type="nucleotide sequence ID" value="XM_001691499.2"/>
</dbReference>
<evidence type="ECO:0000259" key="9">
    <source>
        <dbReference type="PROSITE" id="PS50112"/>
    </source>
</evidence>
<reference evidence="10 11" key="1">
    <citation type="journal article" date="2007" name="Science">
        <title>The Chlamydomonas genome reveals the evolution of key animal and plant functions.</title>
        <authorList>
            <person name="Merchant S.S."/>
            <person name="Prochnik S.E."/>
            <person name="Vallon O."/>
            <person name="Harris E.H."/>
            <person name="Karpowicz S.J."/>
            <person name="Witman G.B."/>
            <person name="Terry A."/>
            <person name="Salamov A."/>
            <person name="Fritz-Laylin L.K."/>
            <person name="Marechal-Drouard L."/>
            <person name="Marshall W.F."/>
            <person name="Qu L.H."/>
            <person name="Nelson D.R."/>
            <person name="Sanderfoot A.A."/>
            <person name="Spalding M.H."/>
            <person name="Kapitonov V.V."/>
            <person name="Ren Q."/>
            <person name="Ferris P."/>
            <person name="Lindquist E."/>
            <person name="Shapiro H."/>
            <person name="Lucas S.M."/>
            <person name="Grimwood J."/>
            <person name="Schmutz J."/>
            <person name="Cardol P."/>
            <person name="Cerutti H."/>
            <person name="Chanfreau G."/>
            <person name="Chen C.L."/>
            <person name="Cognat V."/>
            <person name="Croft M.T."/>
            <person name="Dent R."/>
            <person name="Dutcher S."/>
            <person name="Fernandez E."/>
            <person name="Fukuzawa H."/>
            <person name="Gonzalez-Ballester D."/>
            <person name="Gonzalez-Halphen D."/>
            <person name="Hallmann A."/>
            <person name="Hanikenne M."/>
            <person name="Hippler M."/>
            <person name="Inwood W."/>
            <person name="Jabbari K."/>
            <person name="Kalanon M."/>
            <person name="Kuras R."/>
            <person name="Lefebvre P.A."/>
            <person name="Lemaire S.D."/>
            <person name="Lobanov A.V."/>
            <person name="Lohr M."/>
            <person name="Manuell A."/>
            <person name="Meier I."/>
            <person name="Mets L."/>
            <person name="Mittag M."/>
            <person name="Mittelmeier T."/>
            <person name="Moroney J.V."/>
            <person name="Moseley J."/>
            <person name="Napoli C."/>
            <person name="Nedelcu A.M."/>
            <person name="Niyogi K."/>
            <person name="Novoselov S.V."/>
            <person name="Paulsen I.T."/>
            <person name="Pazour G."/>
            <person name="Purton S."/>
            <person name="Ral J.P."/>
            <person name="Riano-Pachon D.M."/>
            <person name="Riekhof W."/>
            <person name="Rymarquis L."/>
            <person name="Schroda M."/>
            <person name="Stern D."/>
            <person name="Umen J."/>
            <person name="Willows R."/>
            <person name="Wilson N."/>
            <person name="Zimmer S.L."/>
            <person name="Allmer J."/>
            <person name="Balk J."/>
            <person name="Bisova K."/>
            <person name="Chen C.J."/>
            <person name="Elias M."/>
            <person name="Gendler K."/>
            <person name="Hauser C."/>
            <person name="Lamb M.R."/>
            <person name="Ledford H."/>
            <person name="Long J.C."/>
            <person name="Minagawa J."/>
            <person name="Page M.D."/>
            <person name="Pan J."/>
            <person name="Pootakham W."/>
            <person name="Roje S."/>
            <person name="Rose A."/>
            <person name="Stahlberg E."/>
            <person name="Terauchi A.M."/>
            <person name="Yang P."/>
            <person name="Ball S."/>
            <person name="Bowler C."/>
            <person name="Dieckmann C.L."/>
            <person name="Gladyshev V.N."/>
            <person name="Green P."/>
            <person name="Jorgensen R."/>
            <person name="Mayfield S."/>
            <person name="Mueller-Roeber B."/>
            <person name="Rajamani S."/>
            <person name="Sayre R.T."/>
            <person name="Brokstein P."/>
            <person name="Dubchak I."/>
            <person name="Goodstein D."/>
            <person name="Hornick L."/>
            <person name="Huang Y.W."/>
            <person name="Jhaveri J."/>
            <person name="Luo Y."/>
            <person name="Martinez D."/>
            <person name="Ngau W.C."/>
            <person name="Otillar B."/>
            <person name="Poliakov A."/>
            <person name="Porter A."/>
            <person name="Szajkowski L."/>
            <person name="Werner G."/>
            <person name="Zhou K."/>
            <person name="Grigoriev I.V."/>
            <person name="Rokhsar D.S."/>
            <person name="Grossman A.R."/>
        </authorList>
    </citation>
    <scope>NUCLEOTIDE SEQUENCE [LARGE SCALE GENOMIC DNA]</scope>
    <source>
        <strain evidence="11">CC-503</strain>
    </source>
</reference>
<feature type="compositionally biased region" description="Basic and acidic residues" evidence="7">
    <location>
        <begin position="1717"/>
        <end position="1730"/>
    </location>
</feature>
<dbReference type="CDD" id="cd00130">
    <property type="entry name" value="PAS"/>
    <property type="match status" value="2"/>
</dbReference>
<dbReference type="InterPro" id="IPR052994">
    <property type="entry name" value="Tiny_macrocysts_regulators"/>
</dbReference>
<dbReference type="InterPro" id="IPR000014">
    <property type="entry name" value="PAS"/>
</dbReference>
<feature type="transmembrane region" description="Helical" evidence="8">
    <location>
        <begin position="122"/>
        <end position="144"/>
    </location>
</feature>
<feature type="domain" description="PAS" evidence="9">
    <location>
        <begin position="854"/>
        <end position="893"/>
    </location>
</feature>
<dbReference type="PANTHER" id="PTHR31600:SF2">
    <property type="entry name" value="GAMETE ENRICHED GENE 10 PROTEIN-RELATED"/>
    <property type="match status" value="1"/>
</dbReference>
<dbReference type="Pfam" id="PF13426">
    <property type="entry name" value="PAS_9"/>
    <property type="match status" value="2"/>
</dbReference>
<evidence type="ECO:0000256" key="5">
    <source>
        <dbReference type="ARBA" id="ARBA00022777"/>
    </source>
</evidence>
<dbReference type="FunFam" id="3.30.450.20:FF:000060">
    <property type="entry name" value="Sensor protein FixL"/>
    <property type="match status" value="1"/>
</dbReference>
<keyword evidence="5" id="KW-0418">Kinase</keyword>
<dbReference type="PaxDb" id="3055-EDP04659"/>
<name>A0A2K3CPE2_CHLRE</name>
<accession>A0A2K3CPE2</accession>
<dbReference type="OrthoDB" id="514414at2759"/>
<feature type="region of interest" description="Disordered" evidence="7">
    <location>
        <begin position="1682"/>
        <end position="1731"/>
    </location>
</feature>
<evidence type="ECO:0000256" key="7">
    <source>
        <dbReference type="SAM" id="MobiDB-lite"/>
    </source>
</evidence>
<evidence type="ECO:0000256" key="2">
    <source>
        <dbReference type="ARBA" id="ARBA00022606"/>
    </source>
</evidence>
<feature type="transmembrane region" description="Helical" evidence="8">
    <location>
        <begin position="343"/>
        <end position="364"/>
    </location>
</feature>
<feature type="region of interest" description="Disordered" evidence="7">
    <location>
        <begin position="2058"/>
        <end position="2126"/>
    </location>
</feature>
<dbReference type="GO" id="GO:0009881">
    <property type="term" value="F:photoreceptor activity"/>
    <property type="evidence" value="ECO:0007669"/>
    <property type="project" value="UniProtKB-KW"/>
</dbReference>
<protein>
    <recommendedName>
        <fullName evidence="9">PAS domain-containing protein</fullName>
    </recommendedName>
</protein>
<feature type="transmembrane region" description="Helical" evidence="8">
    <location>
        <begin position="1791"/>
        <end position="1814"/>
    </location>
</feature>
<feature type="domain" description="PAS" evidence="9">
    <location>
        <begin position="622"/>
        <end position="692"/>
    </location>
</feature>
<dbReference type="Gene3D" id="3.30.450.20">
    <property type="entry name" value="PAS domain"/>
    <property type="match status" value="2"/>
</dbReference>
<sequence>MSDHLSRSSSFSSVGSGANSVASDARSMAGAGGGGDVGANDLLEQNQTVQAAVFGVLYTLAKEKLDTSKRFAFAKLILDFLQCFILIVNPTYGWAIDTNAWYWKAIKWVHFSNPIIAKGYNFFVAILYVLAAALAISIMLCIWVGWCFKNDRFPYVWPIKMLRIVVATFFVVFYIGSLAIFMVALSCRWFDPDPAIKFHLRAFPDVGCLVMPHLAHMAVALCCSLVFCFIAFAMTVADFEMNPVSRRWLASPHARVEVRGLLVKTIMTITVSVISGLTKVQSVILMGTSVFLFWSYVRWEPHFIEWINHTRAGLYGMVSWAGILLVVLTFSPDRKYSDFRSKVTTIMVAGLLPCMLVGFLASFIRLRWRVKNAIKAFSHIDPNKSRLKDIYRFPDPMEVEIVSRVCRKWTEDDVLDPDAVKLAETVLKVGMAHFHDDVFLTITYSNFLIEVQNNYQSGVTQLQQAKKLEPSMSDRFAIFVREQEHKQKAQSQSSGESAVDLVSYVEFQRNYRLLLRAHKGSLYATRHFWKQLLHHDVSFSALARAFRSIEVNKTKADRTYKMVLDRYPSSVKLLRSYGRFLEEVKNDPWTAAKYYSEADKVEEQQENAANDAMLSDAVGDGDPSSMLAQVDEKNNAVAVINAVGIIQMANKPLMKLFGYRKGELEGKNISILMPQPFSQRHNGYLRNYITTGKAKILDSVREVVAIHKDRYVFPLKIAVTKVSGTGADSLFMGVLKPAEDDPNTVRAWIMTQGTILCVDQRFSDWFGRGPQELVGRPFNTIATEQDVLIKLLDLANASTEAEFQEGRVTSEQVHLLHKYTEPVPCRLKMTLGGTDSQRIFVVHVKRVRNDQNNMMVTDHKGRIMYMNTDLASALGYTPKQAVKMDISQLMSHPYSMLHYKYMKEPPAKVPLQSCRNAATVVMLDSKKQPHPVKPHLSLREENDIITHVVNIEFSSWERGLDERRLSMVIDEAGMIQSVSDTPMGVFGIKPASMVGHSVAEYIDALSPLRGELPEIIKKMVALQTEKPGYSWRVGVHPPVDEAALATASAVAQAILAKNTRPALMGMEIKPPANEGELPVVSVTLFKADMVTGVMLVDHNNVVVKPNCCVLHPTGLLFGVANQVLMKRKASQFLDMPHNVHSEWLLSDHKVKGAMKTGTTGRKIGPTRNITAFHEDGQPLTIRMTAVAQENKRVNVKFNFANYWTGNTDVFLRTLHGNVERAQTRGQEAPAAAPPVADPKNNRSGRRALVTTSVNAKGGVKWAGIGGGDADPDGDEKSVKGNGRKEATLPHSPTADKLGGDGGTAPRMSDAGGRKSEDGSLSDSGSGSGDEKAEDDKAAEGQDGLGAWGGGGNNWGAAVDDDQASGVSGSQVDGASVVSGSEAGGYQTDFKRGRRFKKLMKLLSSAKAKADLTRYNRHTYIVIALLLLVHTICFALFLIFLENQKKYVTEVDSTQDTSTYGLDVAILSRAMQNVYNNNTNPEWYTWDDLPVILKDTTSAIDMMEFNHQGLYLGFGKLRHLGDIYELGAIWEGRTLNETLYIDTRNPYHVSDLNSLWLMGNALIASGRELVSNHIRIANATGKNFTLNRDWQYVINNGPASVTAGYRYSLNGMVLRTWDSVGRVNMLGIGLLIAEGAVVCGIAALYMWVLLKQVARQRYSLYSVFLVIPTGFLRALASKHVQVDGEDDNDSDSDAGDDANANKERNKDTAAVPGAASTKDGKTDDGKGDDKPVILPGVKTKAVVVDMGEAADTPQPMWRRLVRALSPSNWLGSGHLGNVDTGKRKLIKDNRDTMTLTVPFLIWGAVVISIYTYSYLTLKKVSEPLVNLDVANRVKAKINRVVFTAQEVISQLTPELRAKAQHELLVRQADLEMFYDALLYGSDNLPEMAFSHTAGTLFSGAAPAQMFFRSKDQCYVKDYPGRWCFPEGHMYHEVSMNALDPMVRRLIEEALLLGNDADADLNFNSTRFDFVWRVAYHQLIMGVWDANGIYTAAANQRFGQVRMAHIILFVLSICLAILFLATMFRPFIRRTAIEARQVAELLSQLPPEMDVEGLVASAMASKRRDGEEGEEGVDRSRRSIDGRGKGSGRKSVDGVRASMDGPGKGSGKGGKAAAEQEDDASSVASSMN</sequence>
<evidence type="ECO:0000313" key="11">
    <source>
        <dbReference type="Proteomes" id="UP000006906"/>
    </source>
</evidence>